<dbReference type="Proteomes" id="UP001497382">
    <property type="component" value="Unassembled WGS sequence"/>
</dbReference>
<comment type="caution">
    <text evidence="6">The sequence shown here is derived from an EMBL/GenBank/DDBJ whole genome shotgun (WGS) entry which is preliminary data.</text>
</comment>
<dbReference type="SMART" id="SM00365">
    <property type="entry name" value="LRR_SD22"/>
    <property type="match status" value="3"/>
</dbReference>
<proteinExistence type="predicted"/>
<dbReference type="EMBL" id="CAXIEN010000108">
    <property type="protein sequence ID" value="CAL1278077.1"/>
    <property type="molecule type" value="Genomic_DNA"/>
</dbReference>
<reference evidence="6 7" key="1">
    <citation type="submission" date="2024-04" db="EMBL/GenBank/DDBJ databases">
        <authorList>
            <person name="Rising A."/>
            <person name="Reimegard J."/>
            <person name="Sonavane S."/>
            <person name="Akerstrom W."/>
            <person name="Nylinder S."/>
            <person name="Hedman E."/>
            <person name="Kallberg Y."/>
        </authorList>
    </citation>
    <scope>NUCLEOTIDE SEQUENCE [LARGE SCALE GENOMIC DNA]</scope>
</reference>
<dbReference type="InterPro" id="IPR032675">
    <property type="entry name" value="LRR_dom_sf"/>
</dbReference>
<dbReference type="Pfam" id="PF13855">
    <property type="entry name" value="LRR_8"/>
    <property type="match status" value="2"/>
</dbReference>
<sequence>MLGTPPRINLASLLMTAAAAMCLTCGQHFDCPLPQHLSPCTCLERPLGLDVVCTDVTSMQLREVLDVVGLTRQTLWFLRISKTDLSSFPKNLLEGLDIRNLILVQSNISKIDSGAFADGIESLDLARNCLNRVPSMALSSLKSLAALNLDFNAIETLEAHVFGDLVSLLWLSLYGNRIRLIDSRAFLGTEASLTRLNLGGNRLGQVPRYALQRLNCLQGLRLHDNNLTEVLVENLPESLCDLDLSGNDLTHLDAEAFVTLKHLSALDIEDNRIKSIHEDAFNGIHDSLEWLKLGGNQLTAVPYQALRNLSRLRQLDLRGNLITKLDSHSFDTYGRTLKFIFLQKNCIREIEEGSLDVLESVEWLYLHSNALTELRYETFKSVIDNLHVLDLHDNPYHCDCSILWFRDWLQARGQNVANLPRETRCNSTNELAQKPIVKLTNSSFVCSSSSNPTVLHPFLLVLLFTTLVFCMCR</sequence>
<dbReference type="InterPro" id="IPR003591">
    <property type="entry name" value="Leu-rich_rpt_typical-subtyp"/>
</dbReference>
<evidence type="ECO:0000313" key="6">
    <source>
        <dbReference type="EMBL" id="CAL1278077.1"/>
    </source>
</evidence>
<dbReference type="PANTHER" id="PTHR24369">
    <property type="entry name" value="ANTIGEN BSP, PUTATIVE-RELATED"/>
    <property type="match status" value="1"/>
</dbReference>
<evidence type="ECO:0000256" key="1">
    <source>
        <dbReference type="ARBA" id="ARBA00022614"/>
    </source>
</evidence>
<accession>A0AAV2A289</accession>
<dbReference type="PANTHER" id="PTHR24369:SF210">
    <property type="entry name" value="CHAOPTIN-RELATED"/>
    <property type="match status" value="1"/>
</dbReference>
<keyword evidence="7" id="KW-1185">Reference proteome</keyword>
<name>A0AAV2A289_9ARAC</name>
<protein>
    <recommendedName>
        <fullName evidence="5">LRRCT domain-containing protein</fullName>
    </recommendedName>
</protein>
<evidence type="ECO:0000313" key="7">
    <source>
        <dbReference type="Proteomes" id="UP001497382"/>
    </source>
</evidence>
<evidence type="ECO:0000256" key="3">
    <source>
        <dbReference type="ARBA" id="ARBA00022737"/>
    </source>
</evidence>
<dbReference type="Gene3D" id="3.80.10.10">
    <property type="entry name" value="Ribonuclease Inhibitor"/>
    <property type="match status" value="4"/>
</dbReference>
<dbReference type="GO" id="GO:0005886">
    <property type="term" value="C:plasma membrane"/>
    <property type="evidence" value="ECO:0007669"/>
    <property type="project" value="TreeGrafter"/>
</dbReference>
<evidence type="ECO:0000256" key="2">
    <source>
        <dbReference type="ARBA" id="ARBA00022729"/>
    </source>
</evidence>
<dbReference type="SUPFAM" id="SSF52058">
    <property type="entry name" value="L domain-like"/>
    <property type="match status" value="1"/>
</dbReference>
<evidence type="ECO:0000259" key="5">
    <source>
        <dbReference type="SMART" id="SM00082"/>
    </source>
</evidence>
<evidence type="ECO:0000256" key="4">
    <source>
        <dbReference type="SAM" id="SignalP"/>
    </source>
</evidence>
<dbReference type="PROSITE" id="PS51450">
    <property type="entry name" value="LRR"/>
    <property type="match status" value="2"/>
</dbReference>
<dbReference type="InterPro" id="IPR000483">
    <property type="entry name" value="Cys-rich_flank_reg_C"/>
</dbReference>
<organism evidence="6 7">
    <name type="scientific">Larinioides sclopetarius</name>
    <dbReference type="NCBI Taxonomy" id="280406"/>
    <lineage>
        <taxon>Eukaryota</taxon>
        <taxon>Metazoa</taxon>
        <taxon>Ecdysozoa</taxon>
        <taxon>Arthropoda</taxon>
        <taxon>Chelicerata</taxon>
        <taxon>Arachnida</taxon>
        <taxon>Araneae</taxon>
        <taxon>Araneomorphae</taxon>
        <taxon>Entelegynae</taxon>
        <taxon>Araneoidea</taxon>
        <taxon>Araneidae</taxon>
        <taxon>Larinioides</taxon>
    </lineage>
</organism>
<dbReference type="InterPro" id="IPR001611">
    <property type="entry name" value="Leu-rich_rpt"/>
</dbReference>
<keyword evidence="3" id="KW-0677">Repeat</keyword>
<dbReference type="AlphaFoldDB" id="A0AAV2A289"/>
<keyword evidence="2 4" id="KW-0732">Signal</keyword>
<feature type="chain" id="PRO_5043337437" description="LRRCT domain-containing protein" evidence="4">
    <location>
        <begin position="27"/>
        <end position="473"/>
    </location>
</feature>
<feature type="signal peptide" evidence="4">
    <location>
        <begin position="1"/>
        <end position="26"/>
    </location>
</feature>
<feature type="domain" description="LRRCT" evidence="5">
    <location>
        <begin position="394"/>
        <end position="447"/>
    </location>
</feature>
<dbReference type="InterPro" id="IPR050541">
    <property type="entry name" value="LRR_TM_domain-containing"/>
</dbReference>
<gene>
    <name evidence="6" type="ORF">LARSCL_LOCUS9583</name>
</gene>
<dbReference type="SMART" id="SM00082">
    <property type="entry name" value="LRRCT"/>
    <property type="match status" value="1"/>
</dbReference>
<keyword evidence="1" id="KW-0433">Leucine-rich repeat</keyword>
<dbReference type="SMART" id="SM00369">
    <property type="entry name" value="LRR_TYP"/>
    <property type="match status" value="10"/>
</dbReference>